<dbReference type="GO" id="GO:0009306">
    <property type="term" value="P:protein secretion"/>
    <property type="evidence" value="ECO:0007669"/>
    <property type="project" value="InterPro"/>
</dbReference>
<dbReference type="InterPro" id="IPR006135">
    <property type="entry name" value="T3SS_substrate_exporter"/>
</dbReference>
<comment type="caution">
    <text evidence="3">The sequence shown here is derived from an EMBL/GenBank/DDBJ whole genome shotgun (WGS) entry which is preliminary data.</text>
</comment>
<evidence type="ECO:0000313" key="3">
    <source>
        <dbReference type="EMBL" id="MBK8891438.1"/>
    </source>
</evidence>
<dbReference type="AlphaFoldDB" id="A0A9D7QM70"/>
<dbReference type="PANTHER" id="PTHR30531">
    <property type="entry name" value="FLAGELLAR BIOSYNTHETIC PROTEIN FLHB"/>
    <property type="match status" value="1"/>
</dbReference>
<dbReference type="Gene3D" id="3.40.1690.10">
    <property type="entry name" value="secretion proteins EscU"/>
    <property type="match status" value="1"/>
</dbReference>
<protein>
    <submittedName>
        <fullName evidence="3">EscU/YscU/HrcU family type III secretion system export apparatus switch protein</fullName>
    </submittedName>
</protein>
<feature type="region of interest" description="Disordered" evidence="2">
    <location>
        <begin position="1"/>
        <end position="28"/>
    </location>
</feature>
<gene>
    <name evidence="3" type="ORF">IPN75_14255</name>
</gene>
<reference evidence="3" key="1">
    <citation type="submission" date="2020-10" db="EMBL/GenBank/DDBJ databases">
        <title>Connecting structure to function with the recovery of over 1000 high-quality activated sludge metagenome-assembled genomes encoding full-length rRNA genes using long-read sequencing.</title>
        <authorList>
            <person name="Singleton C.M."/>
            <person name="Petriglieri F."/>
            <person name="Kristensen J.M."/>
            <person name="Kirkegaard R.H."/>
            <person name="Michaelsen T.Y."/>
            <person name="Andersen M.H."/>
            <person name="Karst S.M."/>
            <person name="Dueholm M.S."/>
            <person name="Nielsen P.H."/>
            <person name="Albertsen M."/>
        </authorList>
    </citation>
    <scope>NUCLEOTIDE SEQUENCE</scope>
    <source>
        <strain evidence="3">OdNE_18-Q3-R46-58_BAT3C.305</strain>
    </source>
</reference>
<sequence>MPRSEARARGGAGAGTETVSATRASEAAPFGPQHAAIALAYAGDDSAPRVVAKGRGLVAEAIIERAKQHGVYVHQSRELVALLMQVDLDQRIPPQLYRAVAELLAWVYRLEQAAK</sequence>
<dbReference type="EMBL" id="JADKBR010000017">
    <property type="protein sequence ID" value="MBK8891438.1"/>
    <property type="molecule type" value="Genomic_DNA"/>
</dbReference>
<dbReference type="PANTHER" id="PTHR30531:SF12">
    <property type="entry name" value="FLAGELLAR BIOSYNTHETIC PROTEIN FLHB"/>
    <property type="match status" value="1"/>
</dbReference>
<proteinExistence type="inferred from homology"/>
<evidence type="ECO:0000256" key="1">
    <source>
        <dbReference type="ARBA" id="ARBA00010690"/>
    </source>
</evidence>
<dbReference type="Proteomes" id="UP000808146">
    <property type="component" value="Unassembled WGS sequence"/>
</dbReference>
<evidence type="ECO:0000256" key="2">
    <source>
        <dbReference type="SAM" id="MobiDB-lite"/>
    </source>
</evidence>
<evidence type="ECO:0000313" key="4">
    <source>
        <dbReference type="Proteomes" id="UP000808146"/>
    </source>
</evidence>
<name>A0A9D7QM70_9RHOO</name>
<comment type="similarity">
    <text evidence="1">Belongs to the type III secretion exporter family.</text>
</comment>
<dbReference type="InterPro" id="IPR029025">
    <property type="entry name" value="T3SS_substrate_exporter_C"/>
</dbReference>
<dbReference type="SUPFAM" id="SSF160544">
    <property type="entry name" value="EscU C-terminal domain-like"/>
    <property type="match status" value="1"/>
</dbReference>
<organism evidence="3 4">
    <name type="scientific">Candidatus Dechloromonas phosphorivorans</name>
    <dbReference type="NCBI Taxonomy" id="2899244"/>
    <lineage>
        <taxon>Bacteria</taxon>
        <taxon>Pseudomonadati</taxon>
        <taxon>Pseudomonadota</taxon>
        <taxon>Betaproteobacteria</taxon>
        <taxon>Rhodocyclales</taxon>
        <taxon>Azonexaceae</taxon>
        <taxon>Dechloromonas</taxon>
    </lineage>
</organism>
<accession>A0A9D7QM70</accession>
<dbReference type="Pfam" id="PF01312">
    <property type="entry name" value="Bac_export_2"/>
    <property type="match status" value="1"/>
</dbReference>
<dbReference type="GO" id="GO:0005886">
    <property type="term" value="C:plasma membrane"/>
    <property type="evidence" value="ECO:0007669"/>
    <property type="project" value="TreeGrafter"/>
</dbReference>